<dbReference type="Pfam" id="PF00646">
    <property type="entry name" value="F-box"/>
    <property type="match status" value="1"/>
</dbReference>
<dbReference type="EMBL" id="LWDX02039162">
    <property type="protein sequence ID" value="OEL24657.1"/>
    <property type="molecule type" value="Genomic_DNA"/>
</dbReference>
<sequence>MALENLPDDIQRRILSRIPCIADRGRMSLVCHAWRGLIRKQRNQFVPLLPRPRPLPWLLLPALFPDGSARAACVLSGCGVHHGLNITPLGARCFGSHDGGWLFLDDGREPRVHKAVHIRSGNVCDLPGELRRRNDPYPHRYRMVIHAAALSSSPEDANYVGAAIVTSWRLPAPGPGALAAVPPRRRCVALWVKDSGVAMDFVPHGDEITALHVEDVLYLHHGGAFLFLTKGEHISVCTPIRLQHALTAQWQAIGFRPRGRLYGQYVVARYLVVSREELLMVVRFSPHPSQPTSKFMVFQVTKREMPDADADANFPVAWYPYTWSELHSLDGRMLFVGHGCSRSYEASQYPGFKDGIYFLDDGEFYDTAMIFGNSNVRRYPCSDNGKWSEGRVQRCFPRSDPSNRSAPVWLLP</sequence>
<dbReference type="SMART" id="SM00256">
    <property type="entry name" value="FBOX"/>
    <property type="match status" value="1"/>
</dbReference>
<dbReference type="Proteomes" id="UP000095767">
    <property type="component" value="Unassembled WGS sequence"/>
</dbReference>
<evidence type="ECO:0000313" key="2">
    <source>
        <dbReference type="EMBL" id="OEL24657.1"/>
    </source>
</evidence>
<protein>
    <recommendedName>
        <fullName evidence="1">F-box domain-containing protein</fullName>
    </recommendedName>
</protein>
<comment type="caution">
    <text evidence="2">The sequence shown here is derived from an EMBL/GenBank/DDBJ whole genome shotgun (WGS) entry which is preliminary data.</text>
</comment>
<evidence type="ECO:0000259" key="1">
    <source>
        <dbReference type="PROSITE" id="PS50181"/>
    </source>
</evidence>
<dbReference type="Gene3D" id="1.20.1280.50">
    <property type="match status" value="1"/>
</dbReference>
<name>A0A1E5VHS4_9POAL</name>
<dbReference type="InterPro" id="IPR005174">
    <property type="entry name" value="KIB1-4_b-propeller"/>
</dbReference>
<dbReference type="PROSITE" id="PS50181">
    <property type="entry name" value="FBOX"/>
    <property type="match status" value="1"/>
</dbReference>
<organism evidence="2 3">
    <name type="scientific">Dichanthelium oligosanthes</name>
    <dbReference type="NCBI Taxonomy" id="888268"/>
    <lineage>
        <taxon>Eukaryota</taxon>
        <taxon>Viridiplantae</taxon>
        <taxon>Streptophyta</taxon>
        <taxon>Embryophyta</taxon>
        <taxon>Tracheophyta</taxon>
        <taxon>Spermatophyta</taxon>
        <taxon>Magnoliopsida</taxon>
        <taxon>Liliopsida</taxon>
        <taxon>Poales</taxon>
        <taxon>Poaceae</taxon>
        <taxon>PACMAD clade</taxon>
        <taxon>Panicoideae</taxon>
        <taxon>Panicodae</taxon>
        <taxon>Paniceae</taxon>
        <taxon>Dichantheliinae</taxon>
        <taxon>Dichanthelium</taxon>
    </lineage>
</organism>
<accession>A0A1E5VHS4</accession>
<dbReference type="InterPro" id="IPR001810">
    <property type="entry name" value="F-box_dom"/>
</dbReference>
<gene>
    <name evidence="2" type="ORF">BAE44_0014323</name>
</gene>
<proteinExistence type="predicted"/>
<dbReference type="CDD" id="cd22159">
    <property type="entry name" value="F-box_AtTIR1-like"/>
    <property type="match status" value="1"/>
</dbReference>
<dbReference type="PANTHER" id="PTHR33110:SF125">
    <property type="entry name" value="OS05G0570350 PROTEIN"/>
    <property type="match status" value="1"/>
</dbReference>
<dbReference type="Pfam" id="PF03478">
    <property type="entry name" value="Beta-prop_KIB1-4"/>
    <property type="match status" value="1"/>
</dbReference>
<evidence type="ECO:0000313" key="3">
    <source>
        <dbReference type="Proteomes" id="UP000095767"/>
    </source>
</evidence>
<dbReference type="OrthoDB" id="606073at2759"/>
<dbReference type="SUPFAM" id="SSF81383">
    <property type="entry name" value="F-box domain"/>
    <property type="match status" value="1"/>
</dbReference>
<feature type="domain" description="F-box" evidence="1">
    <location>
        <begin position="1"/>
        <end position="48"/>
    </location>
</feature>
<reference evidence="2 3" key="1">
    <citation type="submission" date="2016-09" db="EMBL/GenBank/DDBJ databases">
        <title>The draft genome of Dichanthelium oligosanthes: A C3 panicoid grass species.</title>
        <authorList>
            <person name="Studer A.J."/>
            <person name="Schnable J.C."/>
            <person name="Brutnell T.P."/>
        </authorList>
    </citation>
    <scope>NUCLEOTIDE SEQUENCE [LARGE SCALE GENOMIC DNA]</scope>
    <source>
        <strain evidence="3">cv. Kellogg 1175</strain>
        <tissue evidence="2">Leaf</tissue>
    </source>
</reference>
<keyword evidence="3" id="KW-1185">Reference proteome</keyword>
<dbReference type="InterPro" id="IPR036047">
    <property type="entry name" value="F-box-like_dom_sf"/>
</dbReference>
<dbReference type="PANTHER" id="PTHR33110">
    <property type="entry name" value="F-BOX/KELCH-REPEAT PROTEIN-RELATED"/>
    <property type="match status" value="1"/>
</dbReference>
<dbReference type="AlphaFoldDB" id="A0A1E5VHS4"/>